<dbReference type="EMBL" id="JABSTV010001250">
    <property type="protein sequence ID" value="KAH7955922.1"/>
    <property type="molecule type" value="Genomic_DNA"/>
</dbReference>
<keyword evidence="1" id="KW-0175">Coiled coil</keyword>
<proteinExistence type="predicted"/>
<name>A0A9D4PVK0_RHISA</name>
<dbReference type="Proteomes" id="UP000821837">
    <property type="component" value="Unassembled WGS sequence"/>
</dbReference>
<dbReference type="AlphaFoldDB" id="A0A9D4PVK0"/>
<evidence type="ECO:0000313" key="3">
    <source>
        <dbReference type="Proteomes" id="UP000821837"/>
    </source>
</evidence>
<reference evidence="2" key="1">
    <citation type="journal article" date="2020" name="Cell">
        <title>Large-Scale Comparative Analyses of Tick Genomes Elucidate Their Genetic Diversity and Vector Capacities.</title>
        <authorList>
            <consortium name="Tick Genome and Microbiome Consortium (TIGMIC)"/>
            <person name="Jia N."/>
            <person name="Wang J."/>
            <person name="Shi W."/>
            <person name="Du L."/>
            <person name="Sun Y."/>
            <person name="Zhan W."/>
            <person name="Jiang J.F."/>
            <person name="Wang Q."/>
            <person name="Zhang B."/>
            <person name="Ji P."/>
            <person name="Bell-Sakyi L."/>
            <person name="Cui X.M."/>
            <person name="Yuan T.T."/>
            <person name="Jiang B.G."/>
            <person name="Yang W.F."/>
            <person name="Lam T.T."/>
            <person name="Chang Q.C."/>
            <person name="Ding S.J."/>
            <person name="Wang X.J."/>
            <person name="Zhu J.G."/>
            <person name="Ruan X.D."/>
            <person name="Zhao L."/>
            <person name="Wei J.T."/>
            <person name="Ye R.Z."/>
            <person name="Que T.C."/>
            <person name="Du C.H."/>
            <person name="Zhou Y.H."/>
            <person name="Cheng J.X."/>
            <person name="Dai P.F."/>
            <person name="Guo W.B."/>
            <person name="Han X.H."/>
            <person name="Huang E.J."/>
            <person name="Li L.F."/>
            <person name="Wei W."/>
            <person name="Gao Y.C."/>
            <person name="Liu J.Z."/>
            <person name="Shao H.Z."/>
            <person name="Wang X."/>
            <person name="Wang C.C."/>
            <person name="Yang T.C."/>
            <person name="Huo Q.B."/>
            <person name="Li W."/>
            <person name="Chen H.Y."/>
            <person name="Chen S.E."/>
            <person name="Zhou L.G."/>
            <person name="Ni X.B."/>
            <person name="Tian J.H."/>
            <person name="Sheng Y."/>
            <person name="Liu T."/>
            <person name="Pan Y.S."/>
            <person name="Xia L.Y."/>
            <person name="Li J."/>
            <person name="Zhao F."/>
            <person name="Cao W.C."/>
        </authorList>
    </citation>
    <scope>NUCLEOTIDE SEQUENCE</scope>
    <source>
        <strain evidence="2">Rsan-2018</strain>
    </source>
</reference>
<keyword evidence="3" id="KW-1185">Reference proteome</keyword>
<comment type="caution">
    <text evidence="2">The sequence shown here is derived from an EMBL/GenBank/DDBJ whole genome shotgun (WGS) entry which is preliminary data.</text>
</comment>
<reference evidence="2" key="2">
    <citation type="submission" date="2021-09" db="EMBL/GenBank/DDBJ databases">
        <authorList>
            <person name="Jia N."/>
            <person name="Wang J."/>
            <person name="Shi W."/>
            <person name="Du L."/>
            <person name="Sun Y."/>
            <person name="Zhan W."/>
            <person name="Jiang J."/>
            <person name="Wang Q."/>
            <person name="Zhang B."/>
            <person name="Ji P."/>
            <person name="Sakyi L.B."/>
            <person name="Cui X."/>
            <person name="Yuan T."/>
            <person name="Jiang B."/>
            <person name="Yang W."/>
            <person name="Lam T.T.-Y."/>
            <person name="Chang Q."/>
            <person name="Ding S."/>
            <person name="Wang X."/>
            <person name="Zhu J."/>
            <person name="Ruan X."/>
            <person name="Zhao L."/>
            <person name="Wei J."/>
            <person name="Que T."/>
            <person name="Du C."/>
            <person name="Cheng J."/>
            <person name="Dai P."/>
            <person name="Han X."/>
            <person name="Huang E."/>
            <person name="Gao Y."/>
            <person name="Liu J."/>
            <person name="Shao H."/>
            <person name="Ye R."/>
            <person name="Li L."/>
            <person name="Wei W."/>
            <person name="Wang X."/>
            <person name="Wang C."/>
            <person name="Huo Q."/>
            <person name="Li W."/>
            <person name="Guo W."/>
            <person name="Chen H."/>
            <person name="Chen S."/>
            <person name="Zhou L."/>
            <person name="Zhou L."/>
            <person name="Ni X."/>
            <person name="Tian J."/>
            <person name="Zhou Y."/>
            <person name="Sheng Y."/>
            <person name="Liu T."/>
            <person name="Pan Y."/>
            <person name="Xia L."/>
            <person name="Li J."/>
            <person name="Zhao F."/>
            <person name="Cao W."/>
        </authorList>
    </citation>
    <scope>NUCLEOTIDE SEQUENCE</scope>
    <source>
        <strain evidence="2">Rsan-2018</strain>
        <tissue evidence="2">Larvae</tissue>
    </source>
</reference>
<gene>
    <name evidence="2" type="ORF">HPB52_005147</name>
</gene>
<accession>A0A9D4PVK0</accession>
<organism evidence="2 3">
    <name type="scientific">Rhipicephalus sanguineus</name>
    <name type="common">Brown dog tick</name>
    <name type="synonym">Ixodes sanguineus</name>
    <dbReference type="NCBI Taxonomy" id="34632"/>
    <lineage>
        <taxon>Eukaryota</taxon>
        <taxon>Metazoa</taxon>
        <taxon>Ecdysozoa</taxon>
        <taxon>Arthropoda</taxon>
        <taxon>Chelicerata</taxon>
        <taxon>Arachnida</taxon>
        <taxon>Acari</taxon>
        <taxon>Parasitiformes</taxon>
        <taxon>Ixodida</taxon>
        <taxon>Ixodoidea</taxon>
        <taxon>Ixodidae</taxon>
        <taxon>Rhipicephalinae</taxon>
        <taxon>Rhipicephalus</taxon>
        <taxon>Rhipicephalus</taxon>
    </lineage>
</organism>
<evidence type="ECO:0000256" key="1">
    <source>
        <dbReference type="SAM" id="Coils"/>
    </source>
</evidence>
<feature type="coiled-coil region" evidence="1">
    <location>
        <begin position="24"/>
        <end position="51"/>
    </location>
</feature>
<sequence length="148" mass="16100">MPPPPTKFASYNARLLDAPTTTVNNSMAKAAEELKKEASTQEGELETAVTLGWLTAFVDVYPAASRAGCTVALQARCSEIVDPFGWYATSRAPIAGCLRICRLRARGAERPTEYAIKNEILAHFIKNFSQIQLSESNLVIAVGRALKN</sequence>
<protein>
    <submittedName>
        <fullName evidence="2">Uncharacterized protein</fullName>
    </submittedName>
</protein>
<evidence type="ECO:0000313" key="2">
    <source>
        <dbReference type="EMBL" id="KAH7955922.1"/>
    </source>
</evidence>